<keyword evidence="5" id="KW-0489">Methyltransferase</keyword>
<dbReference type="GO" id="GO:0032259">
    <property type="term" value="P:methylation"/>
    <property type="evidence" value="ECO:0007669"/>
    <property type="project" value="UniProtKB-KW"/>
</dbReference>
<dbReference type="PANTHER" id="PTHR14614:SF39">
    <property type="entry name" value="HISTIDINE PROTEIN METHYLTRANSFERASE 1 HOMOLOG"/>
    <property type="match status" value="1"/>
</dbReference>
<dbReference type="Pfam" id="PF13847">
    <property type="entry name" value="Methyltransf_31"/>
    <property type="match status" value="1"/>
</dbReference>
<evidence type="ECO:0000313" key="12">
    <source>
        <dbReference type="Proteomes" id="UP001152759"/>
    </source>
</evidence>
<evidence type="ECO:0000256" key="4">
    <source>
        <dbReference type="ARBA" id="ARBA00022490"/>
    </source>
</evidence>
<accession>A0A9P0F2N7</accession>
<evidence type="ECO:0000256" key="1">
    <source>
        <dbReference type="ARBA" id="ARBA00004123"/>
    </source>
</evidence>
<evidence type="ECO:0000256" key="9">
    <source>
        <dbReference type="ARBA" id="ARBA00038126"/>
    </source>
</evidence>
<keyword evidence="6" id="KW-0808">Transferase</keyword>
<dbReference type="InterPro" id="IPR029063">
    <property type="entry name" value="SAM-dependent_MTases_sf"/>
</dbReference>
<evidence type="ECO:0000256" key="7">
    <source>
        <dbReference type="ARBA" id="ARBA00022691"/>
    </source>
</evidence>
<keyword evidence="4" id="KW-0963">Cytoplasm</keyword>
<evidence type="ECO:0000256" key="2">
    <source>
        <dbReference type="ARBA" id="ARBA00004496"/>
    </source>
</evidence>
<dbReference type="InterPro" id="IPR019410">
    <property type="entry name" value="Methyltransf_16"/>
</dbReference>
<dbReference type="Gene3D" id="3.40.50.150">
    <property type="entry name" value="Vaccinia Virus protein VP39"/>
    <property type="match status" value="1"/>
</dbReference>
<gene>
    <name evidence="11" type="ORF">BEMITA_LOCUS5500</name>
</gene>
<dbReference type="SUPFAM" id="SSF53335">
    <property type="entry name" value="S-adenosyl-L-methionine-dependent methyltransferases"/>
    <property type="match status" value="1"/>
</dbReference>
<dbReference type="EC" id="2.1.1.85" evidence="3"/>
<keyword evidence="8" id="KW-0539">Nucleus</keyword>
<dbReference type="AlphaFoldDB" id="A0A9P0F2N7"/>
<proteinExistence type="inferred from homology"/>
<sequence length="272" mass="30860">MFKFNFDAEECEASVAEIAESNELIWDPFKEVSTEETISASQDCITKFTCRDLQFQIVDASKSYEKSQTEELKSCSIFQSLQTSHSDLLTAKYEGGFKIWECTYDLLHYLIDNNIDLRNKTILDLGCGVGILGMYALQNGATVHFQDYNVDVLKYATIPSVSHSFGNTNNCRFFAGDWSFFCEENTSTKYDCILSSETIYNPKNYDKLCAVFEEKLKPNGYGLLGAKSFYFGVGGSTLEFEKKVDARKKLNCSKCWTFSGLQREILKISHLS</sequence>
<organism evidence="11 12">
    <name type="scientific">Bemisia tabaci</name>
    <name type="common">Sweetpotato whitefly</name>
    <name type="synonym">Aleurodes tabaci</name>
    <dbReference type="NCBI Taxonomy" id="7038"/>
    <lineage>
        <taxon>Eukaryota</taxon>
        <taxon>Metazoa</taxon>
        <taxon>Ecdysozoa</taxon>
        <taxon>Arthropoda</taxon>
        <taxon>Hexapoda</taxon>
        <taxon>Insecta</taxon>
        <taxon>Pterygota</taxon>
        <taxon>Neoptera</taxon>
        <taxon>Paraneoptera</taxon>
        <taxon>Hemiptera</taxon>
        <taxon>Sternorrhyncha</taxon>
        <taxon>Aleyrodoidea</taxon>
        <taxon>Aleyrodidae</taxon>
        <taxon>Aleyrodinae</taxon>
        <taxon>Bemisia</taxon>
    </lineage>
</organism>
<evidence type="ECO:0000259" key="10">
    <source>
        <dbReference type="Pfam" id="PF13847"/>
    </source>
</evidence>
<comment type="subcellular location">
    <subcellularLocation>
        <location evidence="2">Cytoplasm</location>
    </subcellularLocation>
    <subcellularLocation>
        <location evidence="1">Nucleus</location>
    </subcellularLocation>
</comment>
<comment type="similarity">
    <text evidence="9">Belongs to the methyltransferase superfamily. METTL18 family.</text>
</comment>
<dbReference type="CDD" id="cd02440">
    <property type="entry name" value="AdoMet_MTases"/>
    <property type="match status" value="1"/>
</dbReference>
<name>A0A9P0F2N7_BEMTA</name>
<dbReference type="GO" id="GO:0005634">
    <property type="term" value="C:nucleus"/>
    <property type="evidence" value="ECO:0007669"/>
    <property type="project" value="UniProtKB-SubCell"/>
</dbReference>
<dbReference type="GO" id="GO:0005737">
    <property type="term" value="C:cytoplasm"/>
    <property type="evidence" value="ECO:0007669"/>
    <property type="project" value="UniProtKB-SubCell"/>
</dbReference>
<evidence type="ECO:0000256" key="5">
    <source>
        <dbReference type="ARBA" id="ARBA00022603"/>
    </source>
</evidence>
<feature type="domain" description="Methyltransferase" evidence="10">
    <location>
        <begin position="118"/>
        <end position="223"/>
    </location>
</feature>
<evidence type="ECO:0000256" key="6">
    <source>
        <dbReference type="ARBA" id="ARBA00022679"/>
    </source>
</evidence>
<dbReference type="InterPro" id="IPR025714">
    <property type="entry name" value="Methyltranfer_dom"/>
</dbReference>
<keyword evidence="12" id="KW-1185">Reference proteome</keyword>
<dbReference type="PANTHER" id="PTHR14614">
    <property type="entry name" value="HEPATOCELLULAR CARCINOMA-ASSOCIATED ANTIGEN"/>
    <property type="match status" value="1"/>
</dbReference>
<dbReference type="GO" id="GO:0018064">
    <property type="term" value="F:protein-L-histidine N-tele-methyltransferase activity"/>
    <property type="evidence" value="ECO:0007669"/>
    <property type="project" value="UniProtKB-EC"/>
</dbReference>
<evidence type="ECO:0000256" key="3">
    <source>
        <dbReference type="ARBA" id="ARBA00012533"/>
    </source>
</evidence>
<dbReference type="EMBL" id="OU963864">
    <property type="protein sequence ID" value="CAH0386373.1"/>
    <property type="molecule type" value="Genomic_DNA"/>
</dbReference>
<evidence type="ECO:0000256" key="8">
    <source>
        <dbReference type="ARBA" id="ARBA00023242"/>
    </source>
</evidence>
<evidence type="ECO:0000313" key="11">
    <source>
        <dbReference type="EMBL" id="CAH0386373.1"/>
    </source>
</evidence>
<dbReference type="Proteomes" id="UP001152759">
    <property type="component" value="Chromosome 3"/>
</dbReference>
<reference evidence="11" key="1">
    <citation type="submission" date="2021-12" db="EMBL/GenBank/DDBJ databases">
        <authorList>
            <person name="King R."/>
        </authorList>
    </citation>
    <scope>NUCLEOTIDE SEQUENCE</scope>
</reference>
<protein>
    <recommendedName>
        <fullName evidence="3">protein-histidine N-methyltransferase</fullName>
        <ecNumber evidence="3">2.1.1.85</ecNumber>
    </recommendedName>
</protein>
<keyword evidence="7" id="KW-0949">S-adenosyl-L-methionine</keyword>